<feature type="compositionally biased region" description="Basic and acidic residues" evidence="1">
    <location>
        <begin position="13"/>
        <end position="56"/>
    </location>
</feature>
<name>A0A9W8MW76_9AGAR</name>
<evidence type="ECO:0000313" key="3">
    <source>
        <dbReference type="Proteomes" id="UP001148786"/>
    </source>
</evidence>
<feature type="compositionally biased region" description="Basic and acidic residues" evidence="1">
    <location>
        <begin position="212"/>
        <end position="231"/>
    </location>
</feature>
<sequence>MASKTPLPRLGLRSRDKESQKHPGKPDQPRARRTTEEVQAEKAEKVRAQGEREEMRAQNIQWAAELETRMEVQMKDKLNTAHHPPPSTLTKVLRPRTKVPIASETANDNEIEYPEEAAVKDPVSSGSDDFYTPDKGTEVVESEDDEDILDESGEEDAGGKKLSNPHKASPFQKTGLQNGKLLQPKKSYPAASAEETKEDKQCRPPTSPPDSDVDREGGIADDAGERSERKNLSGKAVKSMLQRHYYGGSSKAGETGIHSLARIVPTTSVATFINPNASSQVAQARRKKGDIRLTHLPVRLQTDFTDKFTPRLFELFGTLNAWEQPKESDLSKLWKSVFPNEQNLNLTTSEGTVILKLVEDRLSQWRKKFGERALEALEEITFNDLPKNDSAHREWWCTWALSGSDDSCQPFYYAAYEEPDPDIEGSQLKIKGVFQSPLIAAILGIHVAWLSLIEEERRSEKKPIGALVHSIQAAKRAISWWQTGDVVKPKKPLNEYSKANWGDHVETREGRQIHIKSTSDLTTIVSKVKDKQWEKILAVARASGKRKKKAVVVVSDTQEPSQAALAELRDDDSDLADED</sequence>
<dbReference type="OrthoDB" id="3256015at2759"/>
<protein>
    <submittedName>
        <fullName evidence="2">Uncharacterized protein</fullName>
    </submittedName>
</protein>
<dbReference type="Proteomes" id="UP001148786">
    <property type="component" value="Unassembled WGS sequence"/>
</dbReference>
<keyword evidence="3" id="KW-1185">Reference proteome</keyword>
<evidence type="ECO:0000313" key="2">
    <source>
        <dbReference type="EMBL" id="KAJ3506852.1"/>
    </source>
</evidence>
<reference evidence="2" key="1">
    <citation type="submission" date="2022-07" db="EMBL/GenBank/DDBJ databases">
        <title>Genome Sequence of Agrocybe chaxingu.</title>
        <authorList>
            <person name="Buettner E."/>
        </authorList>
    </citation>
    <scope>NUCLEOTIDE SEQUENCE</scope>
    <source>
        <strain evidence="2">MP-N11</strain>
    </source>
</reference>
<evidence type="ECO:0000256" key="1">
    <source>
        <dbReference type="SAM" id="MobiDB-lite"/>
    </source>
</evidence>
<feature type="region of interest" description="Disordered" evidence="1">
    <location>
        <begin position="1"/>
        <end position="56"/>
    </location>
</feature>
<accession>A0A9W8MW76</accession>
<dbReference type="AlphaFoldDB" id="A0A9W8MW76"/>
<comment type="caution">
    <text evidence="2">The sequence shown here is derived from an EMBL/GenBank/DDBJ whole genome shotgun (WGS) entry which is preliminary data.</text>
</comment>
<organism evidence="2 3">
    <name type="scientific">Agrocybe chaxingu</name>
    <dbReference type="NCBI Taxonomy" id="84603"/>
    <lineage>
        <taxon>Eukaryota</taxon>
        <taxon>Fungi</taxon>
        <taxon>Dikarya</taxon>
        <taxon>Basidiomycota</taxon>
        <taxon>Agaricomycotina</taxon>
        <taxon>Agaricomycetes</taxon>
        <taxon>Agaricomycetidae</taxon>
        <taxon>Agaricales</taxon>
        <taxon>Agaricineae</taxon>
        <taxon>Strophariaceae</taxon>
        <taxon>Agrocybe</taxon>
    </lineage>
</organism>
<feature type="compositionally biased region" description="Acidic residues" evidence="1">
    <location>
        <begin position="140"/>
        <end position="156"/>
    </location>
</feature>
<dbReference type="EMBL" id="JANKHO010000719">
    <property type="protein sequence ID" value="KAJ3506852.1"/>
    <property type="molecule type" value="Genomic_DNA"/>
</dbReference>
<proteinExistence type="predicted"/>
<feature type="region of interest" description="Disordered" evidence="1">
    <location>
        <begin position="76"/>
        <end position="235"/>
    </location>
</feature>
<gene>
    <name evidence="2" type="ORF">NLJ89_g6637</name>
</gene>